<evidence type="ECO:0000313" key="26">
    <source>
        <dbReference type="EMBL" id="KAG9267741.1"/>
    </source>
</evidence>
<comment type="subcellular location">
    <subcellularLocation>
        <location evidence="3">Cytoplasm</location>
        <location evidence="3">Cytosol</location>
    </subcellularLocation>
    <subcellularLocation>
        <location evidence="2">Lipid droplet</location>
    </subcellularLocation>
</comment>
<evidence type="ECO:0000256" key="22">
    <source>
        <dbReference type="PROSITE-ProRule" id="PRU00175"/>
    </source>
</evidence>
<dbReference type="Gene3D" id="3.30.40.10">
    <property type="entry name" value="Zinc/RING finger domain, C3HC4 (zinc finger)"/>
    <property type="match status" value="1"/>
</dbReference>
<dbReference type="EC" id="2.3.2.27" evidence="6"/>
<feature type="compositionally biased region" description="Polar residues" evidence="23">
    <location>
        <begin position="217"/>
        <end position="227"/>
    </location>
</feature>
<evidence type="ECO:0000256" key="4">
    <source>
        <dbReference type="ARBA" id="ARBA00004906"/>
    </source>
</evidence>
<dbReference type="GO" id="GO:0005829">
    <property type="term" value="C:cytosol"/>
    <property type="evidence" value="ECO:0007669"/>
    <property type="project" value="UniProtKB-SubCell"/>
</dbReference>
<feature type="compositionally biased region" description="Polar residues" evidence="23">
    <location>
        <begin position="395"/>
        <end position="414"/>
    </location>
</feature>
<dbReference type="GO" id="GO:0008270">
    <property type="term" value="F:zinc ion binding"/>
    <property type="evidence" value="ECO:0007669"/>
    <property type="project" value="UniProtKB-KW"/>
</dbReference>
<dbReference type="GO" id="GO:0005811">
    <property type="term" value="C:lipid droplet"/>
    <property type="evidence" value="ECO:0007669"/>
    <property type="project" value="UniProtKB-SubCell"/>
</dbReference>
<dbReference type="GO" id="GO:0016887">
    <property type="term" value="F:ATP hydrolysis activity"/>
    <property type="evidence" value="ECO:0007669"/>
    <property type="project" value="InterPro"/>
</dbReference>
<keyword evidence="10" id="KW-0808">Transferase</keyword>
<dbReference type="GO" id="GO:0006511">
    <property type="term" value="P:ubiquitin-dependent protein catabolic process"/>
    <property type="evidence" value="ECO:0007669"/>
    <property type="project" value="TreeGrafter"/>
</dbReference>
<comment type="catalytic activity">
    <reaction evidence="21">
        <text>ATP + H2O = ADP + phosphate + H(+)</text>
        <dbReference type="Rhea" id="RHEA:13065"/>
        <dbReference type="ChEBI" id="CHEBI:15377"/>
        <dbReference type="ChEBI" id="CHEBI:15378"/>
        <dbReference type="ChEBI" id="CHEBI:30616"/>
        <dbReference type="ChEBI" id="CHEBI:43474"/>
        <dbReference type="ChEBI" id="CHEBI:456216"/>
    </reaction>
    <physiologicalReaction direction="left-to-right" evidence="21">
        <dbReference type="Rhea" id="RHEA:13066"/>
    </physiologicalReaction>
</comment>
<organism evidence="26 27">
    <name type="scientific">Astyanax mexicanus</name>
    <name type="common">Blind cave fish</name>
    <name type="synonym">Astyanax fasciatus mexicanus</name>
    <dbReference type="NCBI Taxonomy" id="7994"/>
    <lineage>
        <taxon>Eukaryota</taxon>
        <taxon>Metazoa</taxon>
        <taxon>Chordata</taxon>
        <taxon>Craniata</taxon>
        <taxon>Vertebrata</taxon>
        <taxon>Euteleostomi</taxon>
        <taxon>Actinopterygii</taxon>
        <taxon>Neopterygii</taxon>
        <taxon>Teleostei</taxon>
        <taxon>Ostariophysi</taxon>
        <taxon>Characiformes</taxon>
        <taxon>Characoidei</taxon>
        <taxon>Acestrorhamphidae</taxon>
        <taxon>Acestrorhamphinae</taxon>
        <taxon>Astyanax</taxon>
    </lineage>
</organism>
<feature type="region of interest" description="Disordered" evidence="23">
    <location>
        <begin position="488"/>
        <end position="654"/>
    </location>
</feature>
<feature type="compositionally biased region" description="Polar residues" evidence="23">
    <location>
        <begin position="126"/>
        <end position="136"/>
    </location>
</feature>
<feature type="compositionally biased region" description="Polar residues" evidence="23">
    <location>
        <begin position="424"/>
        <end position="441"/>
    </location>
</feature>
<evidence type="ECO:0000256" key="17">
    <source>
        <dbReference type="ARBA" id="ARBA00022840"/>
    </source>
</evidence>
<evidence type="ECO:0000256" key="3">
    <source>
        <dbReference type="ARBA" id="ARBA00004514"/>
    </source>
</evidence>
<dbReference type="PROSITE" id="PS51981">
    <property type="entry name" value="ZF_RZ"/>
    <property type="match status" value="1"/>
</dbReference>
<keyword evidence="14" id="KW-0833">Ubl conjugation pathway</keyword>
<feature type="compositionally biased region" description="Polar residues" evidence="23">
    <location>
        <begin position="100"/>
        <end position="116"/>
    </location>
</feature>
<dbReference type="SUPFAM" id="SSF57850">
    <property type="entry name" value="RING/U-box"/>
    <property type="match status" value="1"/>
</dbReference>
<dbReference type="GO" id="GO:0005730">
    <property type="term" value="C:nucleolus"/>
    <property type="evidence" value="ECO:0007669"/>
    <property type="project" value="TreeGrafter"/>
</dbReference>
<feature type="compositionally biased region" description="Low complexity" evidence="23">
    <location>
        <begin position="623"/>
        <end position="634"/>
    </location>
</feature>
<evidence type="ECO:0000256" key="9">
    <source>
        <dbReference type="ARBA" id="ARBA00022677"/>
    </source>
</evidence>
<dbReference type="InterPro" id="IPR001841">
    <property type="entry name" value="Znf_RING"/>
</dbReference>
<feature type="domain" description="RZ-type" evidence="25">
    <location>
        <begin position="4575"/>
        <end position="4644"/>
    </location>
</feature>
<dbReference type="PROSITE" id="PS00518">
    <property type="entry name" value="ZF_RING_1"/>
    <property type="match status" value="1"/>
</dbReference>
<evidence type="ECO:0000256" key="8">
    <source>
        <dbReference type="ARBA" id="ARBA00022657"/>
    </source>
</evidence>
<dbReference type="EMBL" id="JAICCE010000015">
    <property type="protein sequence ID" value="KAG9267741.1"/>
    <property type="molecule type" value="Genomic_DNA"/>
</dbReference>
<comment type="catalytic activity">
    <reaction evidence="1">
        <text>S-ubiquitinyl-[E2 ubiquitin-conjugating enzyme]-L-cysteine + [acceptor protein]-L-lysine = [E2 ubiquitin-conjugating enzyme]-L-cysteine + N(6)-ubiquitinyl-[acceptor protein]-L-lysine.</text>
        <dbReference type="EC" id="2.3.2.27"/>
    </reaction>
</comment>
<feature type="compositionally biased region" description="Polar residues" evidence="23">
    <location>
        <begin position="498"/>
        <end position="517"/>
    </location>
</feature>
<feature type="region of interest" description="Disordered" evidence="23">
    <location>
        <begin position="27"/>
        <end position="179"/>
    </location>
</feature>
<evidence type="ECO:0000256" key="16">
    <source>
        <dbReference type="ARBA" id="ARBA00022833"/>
    </source>
</evidence>
<evidence type="ECO:0000256" key="13">
    <source>
        <dbReference type="ARBA" id="ARBA00022771"/>
    </source>
</evidence>
<evidence type="ECO:0000313" key="27">
    <source>
        <dbReference type="Proteomes" id="UP000752171"/>
    </source>
</evidence>
<feature type="region of interest" description="Disordered" evidence="23">
    <location>
        <begin position="4634"/>
        <end position="4662"/>
    </location>
</feature>
<comment type="caution">
    <text evidence="26">The sequence shown here is derived from an EMBL/GenBank/DDBJ whole genome shotgun (WGS) entry which is preliminary data.</text>
</comment>
<sequence>MKCLECGSEVKESFKFCPECGFRLTVESGNGKSQGIPSHQGKEGENQSHDPPTTKGVSSEQSTQLPEDNVKKKVISGSNEKNPKKDCSGGTTESKRSDVGTDTPQDGASSSPTAANKDTPPKLLDTASQSTKSSLLDVQMSRGLESEYCGQSSKMTPGSKSSTSEALIQTPEEAGSVRHPACKEHMEKDMKSGSVQPECCGPTDNESFAVGVDVPQDGTSLSSTAANKDTAPEMLDTASQSTKSSLLTHGPSGDISLPQSQHSSASAELPSSQILSGTESEDLLSRGLKSEYSGQSFKMTPGTKSSTSEALFQTPEEAGSVKHPACKEHKEKDMKSGSVQPECAVTTNNESFVVCVDVPQDGSSLSSTAANEESTPKCLNTTSQSTQSSAPTHECSFQSQQPSVSTKLPSSQIIPGSDSKNLESHSQSGQSFKKTPDQTPAETGPVKCPPAKESVAANLTSISPNDDLKSAQITAIVDQNRVMSIPGATKAQEEAVTSEIQSSKTFTMPELQRSTQEVPDHKEMSHQDPINAETEKQNQKPPVPQQKEPLQGTNGKGEKQSNFSSEKMFGPHPTKERPANPQTDNVENKQQKNSKQKKMEHKEGNAHKQEINEQASSTEKPVKSASSDSDNKASIQEQSSKEKKDRQNQTSIPQQGPKCVTVFFHAILSKDFKLDPEKDFVTIRSGSLGNWNHDIVTMEVTGQIEHHGFVVHGKLEIPKSYVGRSVAYKYVVHKLGKNSLEYEHIYKEYAGSFVNHCLFIREDLLTQQDEWHQYDDIICARPPEGLKEWFKNKFVNMKPDLVNGRNIAGKEMLKTIFEILREWSNVNVRNFFAQLKQFFTTYSNPWVFEDTAKPWSSLHYGEHEVKKLIRGFIQEKISLFQTDNVFTSESLRAGVVLLLICKKYELQLDQEWIHKVGWLLRLPDLSKEEFCQCWIEFLQPLQGENVAHAVRTFCKTAIDNKAVSWIVILPLLHLLEKESKPFESNRLSTEQGLAVWAGLKGFKMHEDHLTNSQHTRALMKVMKANKYLLDIDQLLARSWVCALGLNYVGECTTMIPVDFLDVLTMLSFRLDSKGSYLDHNEKPIHQIEIYCNKIQDVTEKYPALSSCLENCALAAVNPLCQGDSEGALFEKLSQHDLSKFGKLISAIVLKAWPKNANEEYQDGEELVMKHLLKWSTAKKIFQLQGPTGKLIDQLSDAARERMAVASSAFCFVAESFIQGNITIKIMNLILQREDSFAELLKIDGLCEDGRCKDNRAVKNLLRKRREEVDNIYHEREMVECLLHACQDLQKHIKVDIADLEKKQQVIVEEMYLDDFMEVHQLDGVSSEVTGMVTYYNLCENTRPMARSLQALKDSYIFTTYWQTQAKKLSHVEQDDDETEPQFVTDAEPYSLELINTEIFEHCYSQYESLYTSLKNGTITFQVIDSVFDDFRGKYDKLIQDLETMCKINPRDNKRWIPGRIKQIQQYQDLHLAVEAAEVIAGVKEVLCPEGNFQILDSLLKFSTADIKEESLDRIDENLISAKEVLVDITKARRLCLQELSLRRHFVHWVKQALIDISQLKVFVDLATISAGENAMDVDRVACFHDAVLGYSSMLYGLNANSDFDAFRRALQKLWQVLESDKDITKKLRDTARHLDWLKTVKESHGSVELSSLSLATAINARGVYTISAPNQKKISMETALRLDVPEEHEEGQEIRCYSLEDVRDLQNKLMLMSGKAEQSDEVEHFTEVFDQVQRLAGIFLDLLFAGNPLFRQWEAKITCSDNSDSPAISMDFNLSSIEENITVEGTAVEQLPELCRKMDRYLSDWKKFMDKQRSDNYFLNYYTAEQIVYLCEQLSLKKCNEDLEDRALTMLSFINPKSATSSVWKTLNLIHADLIEENVSNGNSFMSKDSAENEEAGLRTLDIIWEKYFTDMKTFLPDTLDTPSFAKFLDRLANFVSDDYENEDQEEFMPLDPSERPVTRELPKGLVQGQPNLIVCPSEEVLASCIGVYSFSEYEPLPTYDEVLLCSADTTYEHVELFLRRCLSSGYMGKKIYSLLYADLLSYEVSYAVEQLFHKLHSLSKKDYKLVIICSLDREHAYMPSAFSQFKLHMVPREPLKRIQAYLSRHYTVSSEQASAAAVFKDKQSVGIVSSKRAGVGKSLYIQRLYEQLQASERPRSSNLKCIRLLESTVKENVILQSLLDTPNQNGLVIFHFDVTTMVQRGLHEFLFKLLVLGYLMDAKGRMWKRSSQHLYVIEMLQNASELPRFPKVDSKVPFTFTEIFPKVQCRPPKEVLELEIKVEDDPNFNIDDPLMDDECFRSEAYQRPYQYLKRFHENTDLDNFTFSGVEGSHKECLQMLFIYCGIVDPSWAELRNFAWFLNLQLQDCETSVFCDMAFVGDTLRGFRRFVVDFMVLMAKDFATPSLNISDQSPGRQKVDLMGANEEDLAPFRLRKSWESEPHPYIFFNEDHQSMTFIGFHLRENAQKGVDAIDPSTNKVIRNNIMTKQLYDGLRINRVPFNIRFDDLSRGEKIELLCSVLGVKWPSDPDETYQLTLDNILKMMAIHMRFRCGIPVIIMGETGCGKTRLIRFLCELQRTGTPTENMKLVKVHGGTTPDNIYAMVQEAESLATSNKKNHGLDSVLFFDEANTTEAISCIKEVLCDNTVQGHKLEPNSGLQVIAACNPYRKHSEAMIERLEGAGLGYVVKSDQTQDRLGSIPLRQLVYRVHALPPSMIPLVWDFGQLNDSTEKMYIHQIVRSIVQNNLVCEKYIKMMTDVLSECQGYMRKKKDECSFVSLRDVERCMQVFEWFYSNHRMFSEALEEFLKKQKRSKNAGKEIITDDKDPAEWALLMAVAVCYHSCLEKKKEFWTKPCKSFPNYNTPAKAMQEIYLMQDLFLHDVQLGGTIAKNKALKENVFMMIVCIELRIPLFLVGKPGSSKSLSKTLVADAMQGQAAHSELYKRLKQIHLTSYQCSPHSTAEGIINTFKQCARFQEGKNLKEYVSVVVLDEIGLAEDSPKMPLKTLHPLLEEGCIDDDPLPHKKVGFIGISNWALDPAKMNRGIFVSRGDPDQNELIQTAEGICSLDPMGLKHIKHLFRPLAVAYLKICKKQDKGFFGLRDYYSLIKMIFAVSKASNPSSEEIVHAVLRNFSGLDSVDTLKIFCKKLNIRIDSVNICTIDLVGQNINRYIQDEDCRYLLILTKNFAGLQILQQHFFSKNNLPEIIFGSSFPKDQEYTQVCKNINRVKICMETGQTVVLLNLQNLYESLYDALNQYYVYLGGQKYVDLGLGTHRVKCRVHEDFRLIVIEEKEVVYKQFPIPLINRLEKHFLDINSVLNNGEREIVNLLQEWVQQFVFSNNQQSSSHKYLATDVFIGYHSDTCSSVVLQVMDKQKNMFEEPDIQDRVLEEAKLVLLNCATPDSVVRLENSGLSDVEAQRLANTYFKIQKHHSLAEFIVSHVQQGHWNNCLFTEVTTFSRLLTAADVRQLQSSTGTYSIDLLSLRQFETELSFLKKIRQFLSTPSADKILLVQMDFGEDSISANILASARYSSMNEITRSKHVGDCRVYVYFITKLPRMEGGTSYIGFQGGHWTSVHIDDLRSSQDIVSDVQSLRNISICDLFEEFTKQTEGTYEELGVQDSEIDQSESEGFAPEREFDTTALLRSCVQSAVSMLRDLTDAGSLSTRRVDQLLTLLDNSDDEIKASFMEALKKRLHQLLKAREDSTDMPKNWVSREASNIEALQEGGTFKHTLWRRVQAVITPLLAHLISVIDRNCNLDLLVDSNCEDEVKNLWLLIFGNKSVLDIPYVQIGQNSEAQTILIQSHMSVGSTMSCTMPFSWRIKDLLDDLWVYTLEREGQTNKQFENVFKRTAIGEYFLNLDEKMQREFFQRYLQDFIALTMKVSSIGEQQLLCAALQSCVNELCRRRSRSLESELSLPLVHTAYHDFQKRLQNLSRMMSILPEVVFSLQGNRHVMDTPEMILDVCCALACVEHLEPHELNVDFQRQTWLKQVKRLQVPIELVCSEKSLKQYGERSREMVKSILTGWRRIFTFSLFVEHIQLGIEAQAERLKPLVMEHSRNLWKVLEKNSDMKQEKAFAAVIERLKSCKQGASDLIFKFGDQSCAICRLEPQDPVELPCNHVFCQPCIRKWLNPGQMYCALCTQPVPDDFELKVSEDVRASLHLNSQFRQRCNAFFIEVVSAVCFKDNCPPSRGVILHLLSFLMVEAKPPSLVKAQSQIHTKALSPFDEGMDRSPVVRSVVLKLLLRYSFDDVKEYLEQHLQTILQSRILDGDDKTELYTLYISCFEDAMFEKTELGSEAEQRRPLQEGRDFLHYFLHTGRVATEEVSIEALQQIARLRGCLDIAAQLLSKTLASGSLEKHQEEFLDTVMELCEKSQNDWYRVYLIRKLCSLQGVEVVQNMRKDAKFQWLFPEEILQQEETGGQMDQYLVYSKEYKTVREAVAKATMDGTVESIDEALGKCTCTPKRKAFYVLLALFREVTLSFRANSPLLHPRPEQQRTLEEFIHGSQYLLSREMKLFAEALVNNRLGGLSVHERRSNTEHILIELAVHLKAVLLCGSEQVLAPLVQLGLSPATMQAAFIPTMPEDMLAAAKKAIGFRWYTCPNGHHCVVDNCGRPVERGRCLECGAEVGGQNHTPVQGFTQAQNHGDRTQRGHILGNPQRRDNPETLDTKSLSLTPFTLVRMITHLTMLLGAAEEAQSQYIAQIIRPPVQDACEFLIRHLVKDLDQLGRAVGKGVDDTVTTVHLMLSWTLDPPQNVQWPAAYNNNLSTKEARNAWEQTMAQNVITPKLKKLENKLKKVSTCMREDSRVSSNPILKVKYGDPRIFLSSLPRQSVLHSSAVWSCREKGSLLSLTHIVEQNDGKDNFPLLWRFLQKEAEFRLVKFLPEILSLQRKLVKTYQNMPDLCSGTIREFIDKQCSESLRSWYETRIHYFLGSWNQLRASLATYEVNVPGDYCSVDLDESSELQVLVPRRQGAGLCATALLSYLVSLHNQLVSEAGKYTGEDSSYTVSLAELSELHVIRYEVDRDLLPLVLSNCQYSMERGRETLSEYDLPKIQQQLLTRFLQGKPKINLTGIPTLVSRQERNYENIFKDIREKVPQDPLTALSSSGLATDLQSLSDVCEALAAVEVSLGFLAMTGEDEHMTLQEYLETRLQMGSHTALHILKTLGRCCLKHCVAVWQLLTSLKSEHMLRLKRDPFSSVPKEYQQALGQEDKKLLIGFLSKSSVDAWLLEMHEFLLLKLKSQRGSDIFRPDWTLKETLAPYMESKNLDVPLDVEKTFPDQILLSQLVETWKFIVTYKTTAIKDQR</sequence>
<evidence type="ECO:0000259" key="24">
    <source>
        <dbReference type="PROSITE" id="PS50089"/>
    </source>
</evidence>
<feature type="compositionally biased region" description="Polar residues" evidence="23">
    <location>
        <begin position="237"/>
        <end position="247"/>
    </location>
</feature>
<feature type="domain" description="RING-type" evidence="24">
    <location>
        <begin position="4095"/>
        <end position="4134"/>
    </location>
</feature>
<comment type="similarity">
    <text evidence="5">Belongs to the AAA ATPase family.</text>
</comment>
<dbReference type="SMART" id="SM00184">
    <property type="entry name" value="RING"/>
    <property type="match status" value="1"/>
</dbReference>
<dbReference type="Gene3D" id="3.40.50.300">
    <property type="entry name" value="P-loop containing nucleotide triphosphate hydrolases"/>
    <property type="match status" value="2"/>
</dbReference>
<dbReference type="Pfam" id="PF00097">
    <property type="entry name" value="zf-C3HC4"/>
    <property type="match status" value="1"/>
</dbReference>
<feature type="compositionally biased region" description="Polar residues" evidence="23">
    <location>
        <begin position="361"/>
        <end position="380"/>
    </location>
</feature>
<feature type="compositionally biased region" description="Basic and acidic residues" evidence="23">
    <location>
        <begin position="600"/>
        <end position="611"/>
    </location>
</feature>
<dbReference type="GO" id="GO:0016020">
    <property type="term" value="C:membrane"/>
    <property type="evidence" value="ECO:0007669"/>
    <property type="project" value="TreeGrafter"/>
</dbReference>
<dbReference type="GO" id="GO:0002040">
    <property type="term" value="P:sprouting angiogenesis"/>
    <property type="evidence" value="ECO:0007669"/>
    <property type="project" value="TreeGrafter"/>
</dbReference>
<dbReference type="InterPro" id="IPR003959">
    <property type="entry name" value="ATPase_AAA_core"/>
</dbReference>
<dbReference type="InterPro" id="IPR046439">
    <property type="entry name" value="ZF_RZ_dom"/>
</dbReference>
<evidence type="ECO:0000256" key="2">
    <source>
        <dbReference type="ARBA" id="ARBA00004502"/>
    </source>
</evidence>
<evidence type="ECO:0000256" key="20">
    <source>
        <dbReference type="ARBA" id="ARBA00023268"/>
    </source>
</evidence>
<dbReference type="Pfam" id="PF20173">
    <property type="entry name" value="ZnF_RZ-type"/>
    <property type="match status" value="1"/>
</dbReference>
<dbReference type="PANTHER" id="PTHR22605">
    <property type="entry name" value="RZ-TYPE DOMAIN-CONTAINING PROTEIN"/>
    <property type="match status" value="1"/>
</dbReference>
<dbReference type="FunFam" id="3.40.50.300:FF:000804">
    <property type="entry name" value="E3 ubiquitin-protein ligase RNF213"/>
    <property type="match status" value="1"/>
</dbReference>
<feature type="compositionally biased region" description="Basic and acidic residues" evidence="23">
    <location>
        <begin position="81"/>
        <end position="99"/>
    </location>
</feature>
<reference evidence="26 27" key="1">
    <citation type="submission" date="2021-07" db="EMBL/GenBank/DDBJ databases">
        <authorList>
            <person name="Imarazene B."/>
            <person name="Zahm M."/>
            <person name="Klopp C."/>
            <person name="Cabau C."/>
            <person name="Beille S."/>
            <person name="Jouanno E."/>
            <person name="Castinel A."/>
            <person name="Lluch J."/>
            <person name="Gil L."/>
            <person name="Kuchtly C."/>
            <person name="Lopez Roques C."/>
            <person name="Donnadieu C."/>
            <person name="Parrinello H."/>
            <person name="Journot L."/>
            <person name="Du K."/>
            <person name="Schartl M."/>
            <person name="Retaux S."/>
            <person name="Guiguen Y."/>
        </authorList>
    </citation>
    <scope>NUCLEOTIDE SEQUENCE [LARGE SCALE GENOMIC DNA]</scope>
    <source>
        <strain evidence="26">Pach_M1</strain>
        <tissue evidence="26">Testis</tissue>
    </source>
</reference>
<dbReference type="GO" id="GO:2000051">
    <property type="term" value="P:negative regulation of non-canonical Wnt signaling pathway"/>
    <property type="evidence" value="ECO:0007669"/>
    <property type="project" value="TreeGrafter"/>
</dbReference>
<dbReference type="InterPro" id="IPR003593">
    <property type="entry name" value="AAA+_ATPase"/>
</dbReference>
<keyword evidence="20" id="KW-0511">Multifunctional enzyme</keyword>
<accession>A0A8T2LFQ2</accession>
<evidence type="ECO:0000256" key="7">
    <source>
        <dbReference type="ARBA" id="ARBA00022490"/>
    </source>
</evidence>
<evidence type="ECO:0000256" key="23">
    <source>
        <dbReference type="SAM" id="MobiDB-lite"/>
    </source>
</evidence>
<keyword evidence="13 22" id="KW-0863">Zinc-finger</keyword>
<dbReference type="GO" id="GO:0005524">
    <property type="term" value="F:ATP binding"/>
    <property type="evidence" value="ECO:0007669"/>
    <property type="project" value="UniProtKB-KW"/>
</dbReference>
<feature type="compositionally biased region" description="Polar residues" evidence="23">
    <location>
        <begin position="27"/>
        <end position="37"/>
    </location>
</feature>
<evidence type="ECO:0000259" key="25">
    <source>
        <dbReference type="PROSITE" id="PS51981"/>
    </source>
</evidence>
<keyword evidence="7" id="KW-0963">Cytoplasm</keyword>
<dbReference type="GO" id="GO:0002376">
    <property type="term" value="P:immune system process"/>
    <property type="evidence" value="ECO:0007669"/>
    <property type="project" value="UniProtKB-KW"/>
</dbReference>
<evidence type="ECO:0000256" key="14">
    <source>
        <dbReference type="ARBA" id="ARBA00022786"/>
    </source>
</evidence>
<keyword evidence="11" id="KW-0479">Metal-binding</keyword>
<evidence type="ECO:0000256" key="5">
    <source>
        <dbReference type="ARBA" id="ARBA00006914"/>
    </source>
</evidence>
<feature type="compositionally biased region" description="Polar residues" evidence="23">
    <location>
        <begin position="257"/>
        <end position="278"/>
    </location>
</feature>
<dbReference type="GO" id="GO:0061630">
    <property type="term" value="F:ubiquitin protein ligase activity"/>
    <property type="evidence" value="ECO:0007669"/>
    <property type="project" value="UniProtKB-EC"/>
</dbReference>
<name>A0A8T2LFQ2_ASTMX</name>
<dbReference type="GO" id="GO:0006629">
    <property type="term" value="P:lipid metabolic process"/>
    <property type="evidence" value="ECO:0007669"/>
    <property type="project" value="UniProtKB-KW"/>
</dbReference>
<evidence type="ECO:0000256" key="11">
    <source>
        <dbReference type="ARBA" id="ARBA00022723"/>
    </source>
</evidence>
<dbReference type="SMART" id="SM00382">
    <property type="entry name" value="AAA"/>
    <property type="match status" value="2"/>
</dbReference>
<keyword evidence="19" id="KW-0443">Lipid metabolism</keyword>
<keyword evidence="8" id="KW-0037">Angiogenesis</keyword>
<keyword evidence="15" id="KW-0378">Hydrolase</keyword>
<feature type="compositionally biased region" description="Polar residues" evidence="23">
    <location>
        <begin position="292"/>
        <end position="311"/>
    </location>
</feature>
<feature type="compositionally biased region" description="Basic and acidic residues" evidence="23">
    <location>
        <begin position="4652"/>
        <end position="4661"/>
    </location>
</feature>
<feature type="region of interest" description="Disordered" evidence="23">
    <location>
        <begin position="210"/>
        <end position="339"/>
    </location>
</feature>
<dbReference type="PANTHER" id="PTHR22605:SF18">
    <property type="entry name" value="E3 UBIQUITIN-PROTEIN LIGASE RNF213-ALPHA"/>
    <property type="match status" value="1"/>
</dbReference>
<gene>
    <name evidence="26" type="primary">RNF213A</name>
    <name evidence="26" type="ORF">AMEX_G18610</name>
</gene>
<keyword evidence="12" id="KW-0547">Nucleotide-binding</keyword>
<comment type="pathway">
    <text evidence="4">Protein modification; protein ubiquitination.</text>
</comment>
<dbReference type="InterPro" id="IPR017907">
    <property type="entry name" value="Znf_RING_CS"/>
</dbReference>
<dbReference type="Pfam" id="PF00004">
    <property type="entry name" value="AAA"/>
    <property type="match status" value="1"/>
</dbReference>
<evidence type="ECO:0000256" key="6">
    <source>
        <dbReference type="ARBA" id="ARBA00012483"/>
    </source>
</evidence>
<feature type="compositionally biased region" description="Polar residues" evidence="23">
    <location>
        <begin position="149"/>
        <end position="167"/>
    </location>
</feature>
<dbReference type="InterPro" id="IPR013083">
    <property type="entry name" value="Znf_RING/FYVE/PHD"/>
</dbReference>
<feature type="compositionally biased region" description="Basic and acidic residues" evidence="23">
    <location>
        <begin position="325"/>
        <end position="335"/>
    </location>
</feature>
<evidence type="ECO:0000256" key="18">
    <source>
        <dbReference type="ARBA" id="ARBA00022859"/>
    </source>
</evidence>
<dbReference type="InterPro" id="IPR027417">
    <property type="entry name" value="P-loop_NTPase"/>
</dbReference>
<evidence type="ECO:0000256" key="1">
    <source>
        <dbReference type="ARBA" id="ARBA00000900"/>
    </source>
</evidence>
<dbReference type="InterPro" id="IPR018957">
    <property type="entry name" value="Znf_C3HC4_RING-type"/>
</dbReference>
<feature type="region of interest" description="Disordered" evidence="23">
    <location>
        <begin position="360"/>
        <end position="452"/>
    </location>
</feature>
<evidence type="ECO:0000256" key="15">
    <source>
        <dbReference type="ARBA" id="ARBA00022801"/>
    </source>
</evidence>
<keyword evidence="17" id="KW-0067">ATP-binding</keyword>
<evidence type="ECO:0000256" key="21">
    <source>
        <dbReference type="ARBA" id="ARBA00048778"/>
    </source>
</evidence>
<dbReference type="FunFam" id="3.40.50.300:FF:000491">
    <property type="entry name" value="E3 ubiquitin-protein ligase RNF213"/>
    <property type="match status" value="1"/>
</dbReference>
<evidence type="ECO:0000256" key="19">
    <source>
        <dbReference type="ARBA" id="ARBA00023098"/>
    </source>
</evidence>
<keyword evidence="18" id="KW-0391">Immunity</keyword>
<keyword evidence="16" id="KW-0862">Zinc</keyword>
<protein>
    <recommendedName>
        <fullName evidence="6">RING-type E3 ubiquitin transferase</fullName>
        <ecNumber evidence="6">2.3.2.27</ecNumber>
    </recommendedName>
</protein>
<dbReference type="InterPro" id="IPR031248">
    <property type="entry name" value="RNF213"/>
</dbReference>
<keyword evidence="9" id="KW-0551">Lipid droplet</keyword>
<dbReference type="PROSITE" id="PS50089">
    <property type="entry name" value="ZF_RING_2"/>
    <property type="match status" value="1"/>
</dbReference>
<evidence type="ECO:0000256" key="10">
    <source>
        <dbReference type="ARBA" id="ARBA00022679"/>
    </source>
</evidence>
<feature type="compositionally biased region" description="Polar residues" evidence="23">
    <location>
        <begin position="49"/>
        <end position="66"/>
    </location>
</feature>
<dbReference type="Proteomes" id="UP000752171">
    <property type="component" value="Unassembled WGS sequence"/>
</dbReference>
<dbReference type="SUPFAM" id="SSF52540">
    <property type="entry name" value="P-loop containing nucleoside triphosphate hydrolases"/>
    <property type="match status" value="2"/>
</dbReference>
<evidence type="ECO:0000256" key="12">
    <source>
        <dbReference type="ARBA" id="ARBA00022741"/>
    </source>
</evidence>
<proteinExistence type="inferred from homology"/>